<gene>
    <name evidence="3" type="ORF">ACFOPH_07920</name>
</gene>
<dbReference type="InterPro" id="IPR057727">
    <property type="entry name" value="WCX_dom"/>
</dbReference>
<organism evidence="3 4">
    <name type="scientific">Massilia haematophila</name>
    <dbReference type="NCBI Taxonomy" id="457923"/>
    <lineage>
        <taxon>Bacteria</taxon>
        <taxon>Pseudomonadati</taxon>
        <taxon>Pseudomonadota</taxon>
        <taxon>Betaproteobacteria</taxon>
        <taxon>Burkholderiales</taxon>
        <taxon>Oxalobacteraceae</taxon>
        <taxon>Telluria group</taxon>
        <taxon>Massilia</taxon>
    </lineage>
</organism>
<evidence type="ECO:0000313" key="4">
    <source>
        <dbReference type="Proteomes" id="UP001595665"/>
    </source>
</evidence>
<dbReference type="Pfam" id="PF25583">
    <property type="entry name" value="WCX"/>
    <property type="match status" value="1"/>
</dbReference>
<reference evidence="4" key="1">
    <citation type="journal article" date="2019" name="Int. J. Syst. Evol. Microbiol.">
        <title>The Global Catalogue of Microorganisms (GCM) 10K type strain sequencing project: providing services to taxonomists for standard genome sequencing and annotation.</title>
        <authorList>
            <consortium name="The Broad Institute Genomics Platform"/>
            <consortium name="The Broad Institute Genome Sequencing Center for Infectious Disease"/>
            <person name="Wu L."/>
            <person name="Ma J."/>
        </authorList>
    </citation>
    <scope>NUCLEOTIDE SEQUENCE [LARGE SCALE GENOMIC DNA]</scope>
    <source>
        <strain evidence="4">CCM 7480</strain>
    </source>
</reference>
<dbReference type="RefSeq" id="WP_379734618.1">
    <property type="nucleotide sequence ID" value="NZ_JBHRVV010000001.1"/>
</dbReference>
<sequence length="350" mass="38484">MATNQQSLLRQWHMLRMVPRAPARITAQELCERLAAADFQVTERTVQRDLKELSNVFPVAVDNRDKPYGWSWLREASSFDLPGLTVPEALTLTLVEQHLQHHLPPVTVDALRPHFRSAARTLSTVEDTAPSRTWLDKVRSVPPQQPLLAPRMDEDCQRIVYLALMQDRQLRLHYRKRDAGAPTVYASVHPLAVVQRGGLVYLVCMFAGYDDVRTLALHRVQHAEALYEPARRKDGFDIDAYIASGEFGVIAGAPVTLRAVFTRAAGEHLHETPLSADQVLSAGADGRLHLAATVPNTRALVWWLLGFGDGVVIQEPASLREELAGIARRMAAAYGAPGTPGAPAAPAAAA</sequence>
<proteinExistence type="predicted"/>
<evidence type="ECO:0000259" key="1">
    <source>
        <dbReference type="Pfam" id="PF13280"/>
    </source>
</evidence>
<dbReference type="PANTHER" id="PTHR34580:SF1">
    <property type="entry name" value="PROTEIN PAFC"/>
    <property type="match status" value="1"/>
</dbReference>
<dbReference type="SUPFAM" id="SSF46785">
    <property type="entry name" value="Winged helix' DNA-binding domain"/>
    <property type="match status" value="1"/>
</dbReference>
<dbReference type="EMBL" id="JBHRVV010000001">
    <property type="protein sequence ID" value="MFC3458169.1"/>
    <property type="molecule type" value="Genomic_DNA"/>
</dbReference>
<dbReference type="InterPro" id="IPR036390">
    <property type="entry name" value="WH_DNA-bd_sf"/>
</dbReference>
<feature type="domain" description="WCX" evidence="2">
    <location>
        <begin position="254"/>
        <end position="331"/>
    </location>
</feature>
<name>A0ABV7PG71_9BURK</name>
<dbReference type="PROSITE" id="PS52050">
    <property type="entry name" value="WYL"/>
    <property type="match status" value="1"/>
</dbReference>
<dbReference type="PANTHER" id="PTHR34580">
    <property type="match status" value="1"/>
</dbReference>
<feature type="domain" description="WYL" evidence="1">
    <location>
        <begin position="160"/>
        <end position="224"/>
    </location>
</feature>
<comment type="caution">
    <text evidence="3">The sequence shown here is derived from an EMBL/GenBank/DDBJ whole genome shotgun (WGS) entry which is preliminary data.</text>
</comment>
<dbReference type="InterPro" id="IPR026881">
    <property type="entry name" value="WYL_dom"/>
</dbReference>
<accession>A0ABV7PG71</accession>
<keyword evidence="4" id="KW-1185">Reference proteome</keyword>
<protein>
    <submittedName>
        <fullName evidence="3">Helix-turn-helix transcriptional regulator</fullName>
    </submittedName>
</protein>
<evidence type="ECO:0000259" key="2">
    <source>
        <dbReference type="Pfam" id="PF25583"/>
    </source>
</evidence>
<dbReference type="InterPro" id="IPR051534">
    <property type="entry name" value="CBASS_pafABC_assoc_protein"/>
</dbReference>
<dbReference type="Pfam" id="PF13280">
    <property type="entry name" value="WYL"/>
    <property type="match status" value="1"/>
</dbReference>
<evidence type="ECO:0000313" key="3">
    <source>
        <dbReference type="EMBL" id="MFC3458169.1"/>
    </source>
</evidence>
<dbReference type="Proteomes" id="UP001595665">
    <property type="component" value="Unassembled WGS sequence"/>
</dbReference>